<dbReference type="InterPro" id="IPR044922">
    <property type="entry name" value="DUF2063_N_sf"/>
</dbReference>
<evidence type="ECO:0000259" key="1">
    <source>
        <dbReference type="Pfam" id="PF09836"/>
    </source>
</evidence>
<reference evidence="2" key="2">
    <citation type="submission" date="2020-09" db="EMBL/GenBank/DDBJ databases">
        <authorList>
            <person name="Sun Q."/>
            <person name="Kim S."/>
        </authorList>
    </citation>
    <scope>NUCLEOTIDE SEQUENCE</scope>
    <source>
        <strain evidence="2">KCTC 23310</strain>
    </source>
</reference>
<dbReference type="AlphaFoldDB" id="A0A918WJJ9"/>
<dbReference type="Pfam" id="PF09836">
    <property type="entry name" value="DUF2063"/>
    <property type="match status" value="1"/>
</dbReference>
<comment type="caution">
    <text evidence="2">The sequence shown here is derived from an EMBL/GenBank/DDBJ whole genome shotgun (WGS) entry which is preliminary data.</text>
</comment>
<reference evidence="2" key="1">
    <citation type="journal article" date="2014" name="Int. J. Syst. Evol. Microbiol.">
        <title>Complete genome sequence of Corynebacterium casei LMG S-19264T (=DSM 44701T), isolated from a smear-ripened cheese.</title>
        <authorList>
            <consortium name="US DOE Joint Genome Institute (JGI-PGF)"/>
            <person name="Walter F."/>
            <person name="Albersmeier A."/>
            <person name="Kalinowski J."/>
            <person name="Ruckert C."/>
        </authorList>
    </citation>
    <scope>NUCLEOTIDE SEQUENCE</scope>
    <source>
        <strain evidence="2">KCTC 23310</strain>
    </source>
</reference>
<dbReference type="Gene3D" id="1.10.150.690">
    <property type="entry name" value="DUF2063"/>
    <property type="match status" value="1"/>
</dbReference>
<evidence type="ECO:0000313" key="3">
    <source>
        <dbReference type="Proteomes" id="UP000638981"/>
    </source>
</evidence>
<gene>
    <name evidence="2" type="ORF">GCM10007315_08550</name>
</gene>
<accession>A0A918WJJ9</accession>
<proteinExistence type="predicted"/>
<name>A0A918WJJ9_9RHOB</name>
<sequence length="234" mass="25246">MNQTAFRQALLNPAMVPPANLIDPQGRPAGRRFDVYRNNVAASLTRALEAGFPLIRRIVGEAFFSAMAGAYLRVCPPKSRLIMLYGQDMPDFLASFAPLAHLPYLPDVARAELALRESYHAADHVRPDLAALTPAMGLALAPSLRLVRSDWPIQTIWAMNTGGTPGPLPLQAQNLLILRPEFDPVVQGIAAQAADFIAALQAGQSIEQAASDDLDLQAILILLLQNNAIAGVRP</sequence>
<feature type="domain" description="Putative DNA-binding" evidence="1">
    <location>
        <begin position="3"/>
        <end position="93"/>
    </location>
</feature>
<evidence type="ECO:0000313" key="2">
    <source>
        <dbReference type="EMBL" id="GHC48778.1"/>
    </source>
</evidence>
<dbReference type="RefSeq" id="WP_189410383.1">
    <property type="nucleotide sequence ID" value="NZ_BMYJ01000002.1"/>
</dbReference>
<dbReference type="InterPro" id="IPR018640">
    <property type="entry name" value="DUF2063"/>
</dbReference>
<organism evidence="2 3">
    <name type="scientific">Neogemmobacter tilapiae</name>
    <dbReference type="NCBI Taxonomy" id="875041"/>
    <lineage>
        <taxon>Bacteria</taxon>
        <taxon>Pseudomonadati</taxon>
        <taxon>Pseudomonadota</taxon>
        <taxon>Alphaproteobacteria</taxon>
        <taxon>Rhodobacterales</taxon>
        <taxon>Paracoccaceae</taxon>
        <taxon>Neogemmobacter</taxon>
    </lineage>
</organism>
<protein>
    <submittedName>
        <fullName evidence="2">DUF2063 domain-containing protein</fullName>
    </submittedName>
</protein>
<keyword evidence="3" id="KW-1185">Reference proteome</keyword>
<dbReference type="EMBL" id="BMYJ01000002">
    <property type="protein sequence ID" value="GHC48778.1"/>
    <property type="molecule type" value="Genomic_DNA"/>
</dbReference>
<dbReference type="Proteomes" id="UP000638981">
    <property type="component" value="Unassembled WGS sequence"/>
</dbReference>